<evidence type="ECO:0000313" key="2">
    <source>
        <dbReference type="Proteomes" id="UP001165120"/>
    </source>
</evidence>
<dbReference type="EMBL" id="BSXN01002463">
    <property type="protein sequence ID" value="GME76669.1"/>
    <property type="molecule type" value="Genomic_DNA"/>
</dbReference>
<accession>A0A9W6T6D1</accession>
<evidence type="ECO:0000313" key="1">
    <source>
        <dbReference type="EMBL" id="GME76669.1"/>
    </source>
</evidence>
<comment type="caution">
    <text evidence="1">The sequence shown here is derived from an EMBL/GenBank/DDBJ whole genome shotgun (WGS) entry which is preliminary data.</text>
</comment>
<dbReference type="Proteomes" id="UP001165120">
    <property type="component" value="Unassembled WGS sequence"/>
</dbReference>
<sequence>MRDPVALTKISVVPKFKEREITDFSDDLSLSEPVDSGVNWCTVPLIVDIKSLPTTTEMLKLPLYVTIASGETEDEEQDSKVGFWSILNLGKIRNE</sequence>
<dbReference type="AlphaFoldDB" id="A0A9W6T6D1"/>
<protein>
    <submittedName>
        <fullName evidence="1">Unnamed protein product</fullName>
    </submittedName>
</protein>
<organism evidence="1 2">
    <name type="scientific">Candida boidinii</name>
    <name type="common">Yeast</name>
    <dbReference type="NCBI Taxonomy" id="5477"/>
    <lineage>
        <taxon>Eukaryota</taxon>
        <taxon>Fungi</taxon>
        <taxon>Dikarya</taxon>
        <taxon>Ascomycota</taxon>
        <taxon>Saccharomycotina</taxon>
        <taxon>Pichiomycetes</taxon>
        <taxon>Pichiales</taxon>
        <taxon>Pichiaceae</taxon>
        <taxon>Ogataea</taxon>
        <taxon>Ogataea/Candida clade</taxon>
    </lineage>
</organism>
<reference evidence="1" key="1">
    <citation type="submission" date="2023-04" db="EMBL/GenBank/DDBJ databases">
        <title>Candida boidinii NBRC 10035.</title>
        <authorList>
            <person name="Ichikawa N."/>
            <person name="Sato H."/>
            <person name="Tonouchi N."/>
        </authorList>
    </citation>
    <scope>NUCLEOTIDE SEQUENCE</scope>
    <source>
        <strain evidence="1">NBRC 10035</strain>
    </source>
</reference>
<proteinExistence type="predicted"/>
<name>A0A9W6T6D1_CANBO</name>
<keyword evidence="2" id="KW-1185">Reference proteome</keyword>
<gene>
    <name evidence="1" type="ORF">Cboi02_000526800</name>
</gene>